<dbReference type="GO" id="GO:0016787">
    <property type="term" value="F:hydrolase activity"/>
    <property type="evidence" value="ECO:0007669"/>
    <property type="project" value="UniProtKB-KW"/>
</dbReference>
<dbReference type="Pfam" id="PF08148">
    <property type="entry name" value="DSHCT"/>
    <property type="match status" value="2"/>
</dbReference>
<dbReference type="PANTHER" id="PTHR12131:SF1">
    <property type="entry name" value="ATP-DEPENDENT RNA HELICASE SUPV3L1, MITOCHONDRIAL-RELATED"/>
    <property type="match status" value="1"/>
</dbReference>
<keyword evidence="8" id="KW-1185">Reference proteome</keyword>
<dbReference type="GO" id="GO:0003724">
    <property type="term" value="F:RNA helicase activity"/>
    <property type="evidence" value="ECO:0007669"/>
    <property type="project" value="UniProtKB-EC"/>
</dbReference>
<proteinExistence type="predicted"/>
<name>A0A3M0LA59_HIRRU</name>
<accession>A0A3M0LA59</accession>
<sequence length="179" mass="19067">MSLLLLPEYHQRLEVLTELGYVSGGAVALGGRVAALLSTQQLLLTELLLANALAPLRPEESVALLSPCSALRAIAARVGRLEQEHGLGPGPDECVAQLGFGLVQVVLEWARGMPFADIARLAPVQEGTVVRAIQRLEELLRELRQAARVVGDPALAAKMEAAAASIKRDIVFAASLYTQ</sequence>
<dbReference type="EMBL" id="QRBI01000091">
    <property type="protein sequence ID" value="RMC22482.1"/>
    <property type="molecule type" value="Genomic_DNA"/>
</dbReference>
<evidence type="ECO:0000313" key="8">
    <source>
        <dbReference type="Proteomes" id="UP000269221"/>
    </source>
</evidence>
<dbReference type="OrthoDB" id="64767at2759"/>
<evidence type="ECO:0000313" key="7">
    <source>
        <dbReference type="EMBL" id="RMC22482.1"/>
    </source>
</evidence>
<evidence type="ECO:0000256" key="4">
    <source>
        <dbReference type="ARBA" id="ARBA00022840"/>
    </source>
</evidence>
<keyword evidence="2" id="KW-0378">Hydrolase</keyword>
<dbReference type="GO" id="GO:0055087">
    <property type="term" value="C:Ski complex"/>
    <property type="evidence" value="ECO:0007669"/>
    <property type="project" value="TreeGrafter"/>
</dbReference>
<dbReference type="InterPro" id="IPR012961">
    <property type="entry name" value="Ski2/MTR4_C"/>
</dbReference>
<feature type="domain" description="ATP-dependent RNA helicase Ski2/MTR4 C-terminal" evidence="6">
    <location>
        <begin position="22"/>
        <end position="178"/>
    </location>
</feature>
<evidence type="ECO:0000256" key="1">
    <source>
        <dbReference type="ARBA" id="ARBA00022741"/>
    </source>
</evidence>
<comment type="catalytic activity">
    <reaction evidence="5">
        <text>ATP + H2O = ADP + phosphate + H(+)</text>
        <dbReference type="Rhea" id="RHEA:13065"/>
        <dbReference type="ChEBI" id="CHEBI:15377"/>
        <dbReference type="ChEBI" id="CHEBI:15378"/>
        <dbReference type="ChEBI" id="CHEBI:30616"/>
        <dbReference type="ChEBI" id="CHEBI:43474"/>
        <dbReference type="ChEBI" id="CHEBI:456216"/>
        <dbReference type="EC" id="3.6.4.13"/>
    </reaction>
</comment>
<dbReference type="SMART" id="SM01142">
    <property type="entry name" value="DSHCT"/>
    <property type="match status" value="1"/>
</dbReference>
<keyword evidence="4" id="KW-0067">ATP-binding</keyword>
<dbReference type="Gene3D" id="1.10.3380.30">
    <property type="match status" value="1"/>
</dbReference>
<comment type="caution">
    <text evidence="7">The sequence shown here is derived from an EMBL/GenBank/DDBJ whole genome shotgun (WGS) entry which is preliminary data.</text>
</comment>
<keyword evidence="3" id="KW-0347">Helicase</keyword>
<dbReference type="Proteomes" id="UP000269221">
    <property type="component" value="Unassembled WGS sequence"/>
</dbReference>
<evidence type="ECO:0000259" key="6">
    <source>
        <dbReference type="SMART" id="SM01142"/>
    </source>
</evidence>
<dbReference type="GO" id="GO:0070478">
    <property type="term" value="P:nuclear-transcribed mRNA catabolic process, 3'-5' exonucleolytic nonsense-mediated decay"/>
    <property type="evidence" value="ECO:0007669"/>
    <property type="project" value="TreeGrafter"/>
</dbReference>
<reference evidence="7 8" key="1">
    <citation type="submission" date="2018-07" db="EMBL/GenBank/DDBJ databases">
        <title>A high quality draft genome assembly of the barn swallow (H. rustica rustica).</title>
        <authorList>
            <person name="Formenti G."/>
            <person name="Chiara M."/>
            <person name="Poveda L."/>
            <person name="Francoijs K.-J."/>
            <person name="Bonisoli-Alquati A."/>
            <person name="Canova L."/>
            <person name="Gianfranceschi L."/>
            <person name="Horner D.S."/>
            <person name="Saino N."/>
        </authorList>
    </citation>
    <scope>NUCLEOTIDE SEQUENCE [LARGE SCALE GENOMIC DNA]</scope>
    <source>
        <strain evidence="7">Chelidonia</strain>
        <tissue evidence="7">Blood</tissue>
    </source>
</reference>
<dbReference type="GO" id="GO:0005524">
    <property type="term" value="F:ATP binding"/>
    <property type="evidence" value="ECO:0007669"/>
    <property type="project" value="UniProtKB-KW"/>
</dbReference>
<evidence type="ECO:0000256" key="3">
    <source>
        <dbReference type="ARBA" id="ARBA00022806"/>
    </source>
</evidence>
<dbReference type="AlphaFoldDB" id="A0A3M0LA59"/>
<evidence type="ECO:0000256" key="5">
    <source>
        <dbReference type="ARBA" id="ARBA00047984"/>
    </source>
</evidence>
<gene>
    <name evidence="7" type="ORF">DUI87_00515</name>
</gene>
<organism evidence="7 8">
    <name type="scientific">Hirundo rustica rustica</name>
    <dbReference type="NCBI Taxonomy" id="333673"/>
    <lineage>
        <taxon>Eukaryota</taxon>
        <taxon>Metazoa</taxon>
        <taxon>Chordata</taxon>
        <taxon>Craniata</taxon>
        <taxon>Vertebrata</taxon>
        <taxon>Euteleostomi</taxon>
        <taxon>Archelosauria</taxon>
        <taxon>Archosauria</taxon>
        <taxon>Dinosauria</taxon>
        <taxon>Saurischia</taxon>
        <taxon>Theropoda</taxon>
        <taxon>Coelurosauria</taxon>
        <taxon>Aves</taxon>
        <taxon>Neognathae</taxon>
        <taxon>Neoaves</taxon>
        <taxon>Telluraves</taxon>
        <taxon>Australaves</taxon>
        <taxon>Passeriformes</taxon>
        <taxon>Sylvioidea</taxon>
        <taxon>Hirundinidae</taxon>
        <taxon>Hirundo</taxon>
    </lineage>
</organism>
<dbReference type="STRING" id="333673.A0A3M0LA59"/>
<dbReference type="InterPro" id="IPR050699">
    <property type="entry name" value="RNA-DNA_Helicase"/>
</dbReference>
<dbReference type="PANTHER" id="PTHR12131">
    <property type="entry name" value="ATP-DEPENDENT RNA AND DNA HELICASE"/>
    <property type="match status" value="1"/>
</dbReference>
<protein>
    <recommendedName>
        <fullName evidence="6">ATP-dependent RNA helicase Ski2/MTR4 C-terminal domain-containing protein</fullName>
    </recommendedName>
</protein>
<keyword evidence="1" id="KW-0547">Nucleotide-binding</keyword>
<evidence type="ECO:0000256" key="2">
    <source>
        <dbReference type="ARBA" id="ARBA00022801"/>
    </source>
</evidence>